<accession>A0ABS8UXA6</accession>
<evidence type="ECO:0000313" key="1">
    <source>
        <dbReference type="EMBL" id="MCD9638952.1"/>
    </source>
</evidence>
<comment type="caution">
    <text evidence="1">The sequence shown here is derived from an EMBL/GenBank/DDBJ whole genome shotgun (WGS) entry which is preliminary data.</text>
</comment>
<protein>
    <submittedName>
        <fullName evidence="1">Uncharacterized protein</fullName>
    </submittedName>
</protein>
<sequence length="124" mass="13478">MANQLAPVASPPLVVISASLASFDHRGSNTSVIVIIAPMFNRNLHISRHSHYNVFAKVLSPPWAIVDSYSLPTKILQQNVAVNLTILSLLLVNQKSRPSIFTRLTTDVAHATLSFGSQILAVVH</sequence>
<organism evidence="1 2">
    <name type="scientific">Datura stramonium</name>
    <name type="common">Jimsonweed</name>
    <name type="synonym">Common thornapple</name>
    <dbReference type="NCBI Taxonomy" id="4076"/>
    <lineage>
        <taxon>Eukaryota</taxon>
        <taxon>Viridiplantae</taxon>
        <taxon>Streptophyta</taxon>
        <taxon>Embryophyta</taxon>
        <taxon>Tracheophyta</taxon>
        <taxon>Spermatophyta</taxon>
        <taxon>Magnoliopsida</taxon>
        <taxon>eudicotyledons</taxon>
        <taxon>Gunneridae</taxon>
        <taxon>Pentapetalae</taxon>
        <taxon>asterids</taxon>
        <taxon>lamiids</taxon>
        <taxon>Solanales</taxon>
        <taxon>Solanaceae</taxon>
        <taxon>Solanoideae</taxon>
        <taxon>Datureae</taxon>
        <taxon>Datura</taxon>
    </lineage>
</organism>
<name>A0ABS8UXA6_DATST</name>
<dbReference type="Proteomes" id="UP000823775">
    <property type="component" value="Unassembled WGS sequence"/>
</dbReference>
<reference evidence="1 2" key="1">
    <citation type="journal article" date="2021" name="BMC Genomics">
        <title>Datura genome reveals duplications of psychoactive alkaloid biosynthetic genes and high mutation rate following tissue culture.</title>
        <authorList>
            <person name="Rajewski A."/>
            <person name="Carter-House D."/>
            <person name="Stajich J."/>
            <person name="Litt A."/>
        </authorList>
    </citation>
    <scope>NUCLEOTIDE SEQUENCE [LARGE SCALE GENOMIC DNA]</scope>
    <source>
        <strain evidence="1">AR-01</strain>
    </source>
</reference>
<evidence type="ECO:0000313" key="2">
    <source>
        <dbReference type="Proteomes" id="UP000823775"/>
    </source>
</evidence>
<keyword evidence="2" id="KW-1185">Reference proteome</keyword>
<dbReference type="EMBL" id="JACEIK010002804">
    <property type="protein sequence ID" value="MCD9638952.1"/>
    <property type="molecule type" value="Genomic_DNA"/>
</dbReference>
<gene>
    <name evidence="1" type="ORF">HAX54_023175</name>
</gene>
<proteinExistence type="predicted"/>